<reference evidence="2" key="2">
    <citation type="submission" date="2016-04" db="UniProtKB">
        <authorList>
            <consortium name="EnsemblMetazoa"/>
        </authorList>
    </citation>
    <scope>IDENTIFICATION</scope>
</reference>
<sequence>MTSIRTCYCKHKENVTRRKDNDIRIHNANRHPVTVVSKKSIVTNATCGSGRESCKRASHVINERTFDTHRSVEVQPSNSILSPETSTALENAEKIVNNAKIQLMEVCATSNFDSARQHRNMYLDELPLDDEMEERLYVRELVASKFQDACSSKLSEANDKSARSEKRDFPRVIVRRVDLSAPKFRMSRRRRADWSSLGYGSDNRSHGRASPTRVLSKNSINNVETTARDDRARDRRRMLSARGNECEIQIGPSVHIVDRELVKQDLEDVHISPEPYPAQSRANTATYILCHDVIQTNADNRMNDPEVSETPRTRRMRLDTLQRGKSIEKSITEAATETIPVTTVSKLEKEFEDAKNSNAGQDEVERLQSPKVRNLRQEKKDPDSQVVERTSECLRNTTSQGATKFAVIETPQIDRNEKLHKARNENHEGILFLSSADDMQIHYAEDDGIFCKRSADHQRNVENIVDKIQVEENQSDRSNSSSDDDISRTMDFSRQRENIASHCRQAESSRPHRTIDRHFSHTFNSHNGQDELNTNEDVQRRSFTSDYTDVFRETIFAENNLDDIDLYRPCFDDLDSILHSNDKKIEHITRVTRKLSELLSDFKFAIYKLKDEDELVSQDVKFSRNSLNNKDDEYPLNETSNKAARSSLLETELKNEDLTISKVHQTDDLQAANTAGTKSLAFTKEDGSRNNYSKNSVESSLFPASDANDSPRTSRDSDRIQRSATKAYLSESSMDRSDATTFSNLVPTLSSTHTEALCHQKKEIVRDNRDKVTSARKFSEHKIRRSRKEYTDDRIFTRFFRKDMSQAVDQFLAYILQDEKRSIEGKIVSALKESAITPAAVQKLLDHLREAESIRDAHQSETLDILRNILINVKSQSDQGNANDRKLFFQNVSDSLARSNALSNAIDESREQSVQQTPVKIDESEIEQNFAKKSYELKGLGGHFSDLSECRETRESVRSTARCESTQHFVNSKKDISRTENADMVRTVLIDVKNQTDKDVNEKEEAFSQNVTGSLIRTNATSNANEETILRTENNTNIGQVTGKSNDSKNSNKYFSPAIPELGESVHSVVHFEIKNSKNNKNNNSNENSYSEAESLKQISDIRSDDNENPEENSEHLSTKITSARSKGGSEIETVDLVIGISVSKNKDDIIIEKFEDDKTKEVVQIDKNQRTNEIVTQADQVIEARSNILEEAIKEITNGQQDSTTPADKKVLFTFAEVFETKNGRVCSDVSPAKSKFIDEDVAKGDIDFIHLSAKENTGSLHEAKIFLDPQEIVKQKNPANYSAESSRDCALSKNSESSSRKVASRNKQISFAGKDNSTRDMRNEEACKLTFAVVENRRDGNEISKSQKTMISDNERQSIDLTSISRKYKIDVLSSSNSSVSSTLLDRDDRSTNGALSVDARRVGTTPETSHSEGELYMPSSCSYSLGEVRILRRKHDLIEDNTMDRDSSVTVLVTRSILTSLNDSTMYYSDV</sequence>
<feature type="region of interest" description="Disordered" evidence="1">
    <location>
        <begin position="1280"/>
        <end position="1319"/>
    </location>
</feature>
<feature type="compositionally biased region" description="Polar residues" evidence="1">
    <location>
        <begin position="689"/>
        <end position="699"/>
    </location>
</feature>
<feature type="region of interest" description="Disordered" evidence="1">
    <location>
        <begin position="1077"/>
        <end position="1126"/>
    </location>
</feature>
<reference evidence="3" key="1">
    <citation type="journal article" date="2011" name="PLoS Genet.">
        <title>The genome sequence of the leaf-cutter ant Atta cephalotes reveals insights into its obligate symbiotic lifestyle.</title>
        <authorList>
            <person name="Suen G."/>
            <person name="Teiling C."/>
            <person name="Li L."/>
            <person name="Holt C."/>
            <person name="Abouheif E."/>
            <person name="Bornberg-Bauer E."/>
            <person name="Bouffard P."/>
            <person name="Caldera E.J."/>
            <person name="Cash E."/>
            <person name="Cavanaugh A."/>
            <person name="Denas O."/>
            <person name="Elhaik E."/>
            <person name="Fave M.J."/>
            <person name="Gadau J."/>
            <person name="Gibson J.D."/>
            <person name="Graur D."/>
            <person name="Grubbs K.J."/>
            <person name="Hagen D.E."/>
            <person name="Harkins T.T."/>
            <person name="Helmkampf M."/>
            <person name="Hu H."/>
            <person name="Johnson B.R."/>
            <person name="Kim J."/>
            <person name="Marsh S.E."/>
            <person name="Moeller J.A."/>
            <person name="Munoz-Torres M.C."/>
            <person name="Murphy M.C."/>
            <person name="Naughton M.C."/>
            <person name="Nigam S."/>
            <person name="Overson R."/>
            <person name="Rajakumar R."/>
            <person name="Reese J.T."/>
            <person name="Scott J.J."/>
            <person name="Smith C.R."/>
            <person name="Tao S."/>
            <person name="Tsutsui N.D."/>
            <person name="Viljakainen L."/>
            <person name="Wissler L."/>
            <person name="Yandell M.D."/>
            <person name="Zimmer F."/>
            <person name="Taylor J."/>
            <person name="Slater S.C."/>
            <person name="Clifton S.W."/>
            <person name="Warren W.C."/>
            <person name="Elsik C.G."/>
            <person name="Smith C.D."/>
            <person name="Weinstock G.M."/>
            <person name="Gerardo N.M."/>
            <person name="Currie C.R."/>
        </authorList>
    </citation>
    <scope>NUCLEOTIDE SEQUENCE [LARGE SCALE GENOMIC DNA]</scope>
</reference>
<dbReference type="InParanoid" id="A0A158NCV6"/>
<dbReference type="EnsemblMetazoa" id="XM_012199974.1">
    <property type="protein sequence ID" value="XP_012055364.1"/>
    <property type="gene ID" value="LOC105618433"/>
</dbReference>
<dbReference type="KEGG" id="acep:105618433"/>
<feature type="compositionally biased region" description="Polar residues" evidence="1">
    <location>
        <begin position="1294"/>
        <end position="1311"/>
    </location>
</feature>
<feature type="compositionally biased region" description="Low complexity" evidence="1">
    <location>
        <begin position="1077"/>
        <end position="1093"/>
    </location>
</feature>
<dbReference type="EMBL" id="ADTU01011907">
    <property type="status" value="NOT_ANNOTATED_CDS"/>
    <property type="molecule type" value="Genomic_DNA"/>
</dbReference>
<protein>
    <submittedName>
        <fullName evidence="2">Uncharacterized protein</fullName>
    </submittedName>
</protein>
<evidence type="ECO:0000313" key="3">
    <source>
        <dbReference type="Proteomes" id="UP000005205"/>
    </source>
</evidence>
<feature type="region of interest" description="Disordered" evidence="1">
    <location>
        <begin position="680"/>
        <end position="721"/>
    </location>
</feature>
<feature type="region of interest" description="Disordered" evidence="1">
    <location>
        <begin position="1032"/>
        <end position="1052"/>
    </location>
</feature>
<keyword evidence="3" id="KW-1185">Reference proteome</keyword>
<feature type="region of interest" description="Disordered" evidence="1">
    <location>
        <begin position="350"/>
        <end position="391"/>
    </location>
</feature>
<evidence type="ECO:0000256" key="1">
    <source>
        <dbReference type="SAM" id="MobiDB-lite"/>
    </source>
</evidence>
<gene>
    <name evidence="2" type="primary">105618433</name>
</gene>
<feature type="region of interest" description="Disordered" evidence="1">
    <location>
        <begin position="467"/>
        <end position="488"/>
    </location>
</feature>
<name>A0A158NCV6_ATTCE</name>
<evidence type="ECO:0000313" key="2">
    <source>
        <dbReference type="EnsemblMetazoa" id="XP_012055364.1"/>
    </source>
</evidence>
<proteinExistence type="predicted"/>
<dbReference type="Proteomes" id="UP000005205">
    <property type="component" value="Unassembled WGS sequence"/>
</dbReference>
<organism evidence="2 3">
    <name type="scientific">Atta cephalotes</name>
    <name type="common">Leafcutter ant</name>
    <dbReference type="NCBI Taxonomy" id="12957"/>
    <lineage>
        <taxon>Eukaryota</taxon>
        <taxon>Metazoa</taxon>
        <taxon>Ecdysozoa</taxon>
        <taxon>Arthropoda</taxon>
        <taxon>Hexapoda</taxon>
        <taxon>Insecta</taxon>
        <taxon>Pterygota</taxon>
        <taxon>Neoptera</taxon>
        <taxon>Endopterygota</taxon>
        <taxon>Hymenoptera</taxon>
        <taxon>Apocrita</taxon>
        <taxon>Aculeata</taxon>
        <taxon>Formicoidea</taxon>
        <taxon>Formicidae</taxon>
        <taxon>Myrmicinae</taxon>
        <taxon>Atta</taxon>
    </lineage>
</organism>
<accession>A0A158NCV6</accession>
<dbReference type="OrthoDB" id="7694872at2759"/>
<feature type="compositionally biased region" description="Basic and acidic residues" evidence="1">
    <location>
        <begin position="712"/>
        <end position="721"/>
    </location>
</feature>